<sequence length="84" mass="9693">MEVGRRKNFRFYEWEPESGTPDSRDTNSEGTENPILGIGSSQLQNEFFSAVMKINAKHNQCGKCLQLLQQQYRSPELETQLEEP</sequence>
<evidence type="ECO:0000313" key="2">
    <source>
        <dbReference type="EMBL" id="MBW0489214.1"/>
    </source>
</evidence>
<comment type="caution">
    <text evidence="2">The sequence shown here is derived from an EMBL/GenBank/DDBJ whole genome shotgun (WGS) entry which is preliminary data.</text>
</comment>
<dbReference type="AlphaFoldDB" id="A0A9Q3CRJ6"/>
<evidence type="ECO:0000256" key="1">
    <source>
        <dbReference type="SAM" id="MobiDB-lite"/>
    </source>
</evidence>
<evidence type="ECO:0000313" key="3">
    <source>
        <dbReference type="Proteomes" id="UP000765509"/>
    </source>
</evidence>
<dbReference type="EMBL" id="AVOT02009968">
    <property type="protein sequence ID" value="MBW0489214.1"/>
    <property type="molecule type" value="Genomic_DNA"/>
</dbReference>
<name>A0A9Q3CRJ6_9BASI</name>
<protein>
    <submittedName>
        <fullName evidence="2">Uncharacterized protein</fullName>
    </submittedName>
</protein>
<accession>A0A9Q3CRJ6</accession>
<proteinExistence type="predicted"/>
<dbReference type="Proteomes" id="UP000765509">
    <property type="component" value="Unassembled WGS sequence"/>
</dbReference>
<feature type="region of interest" description="Disordered" evidence="1">
    <location>
        <begin position="1"/>
        <end position="37"/>
    </location>
</feature>
<gene>
    <name evidence="2" type="ORF">O181_028929</name>
</gene>
<keyword evidence="3" id="KW-1185">Reference proteome</keyword>
<organism evidence="2 3">
    <name type="scientific">Austropuccinia psidii MF-1</name>
    <dbReference type="NCBI Taxonomy" id="1389203"/>
    <lineage>
        <taxon>Eukaryota</taxon>
        <taxon>Fungi</taxon>
        <taxon>Dikarya</taxon>
        <taxon>Basidiomycota</taxon>
        <taxon>Pucciniomycotina</taxon>
        <taxon>Pucciniomycetes</taxon>
        <taxon>Pucciniales</taxon>
        <taxon>Sphaerophragmiaceae</taxon>
        <taxon>Austropuccinia</taxon>
    </lineage>
</organism>
<reference evidence="2" key="1">
    <citation type="submission" date="2021-03" db="EMBL/GenBank/DDBJ databases">
        <title>Draft genome sequence of rust myrtle Austropuccinia psidii MF-1, a brazilian biotype.</title>
        <authorList>
            <person name="Quecine M.C."/>
            <person name="Pachon D.M.R."/>
            <person name="Bonatelli M.L."/>
            <person name="Correr F.H."/>
            <person name="Franceschini L.M."/>
            <person name="Leite T.F."/>
            <person name="Margarido G.R.A."/>
            <person name="Almeida C.A."/>
            <person name="Ferrarezi J.A."/>
            <person name="Labate C.A."/>
        </authorList>
    </citation>
    <scope>NUCLEOTIDE SEQUENCE</scope>
    <source>
        <strain evidence="2">MF-1</strain>
    </source>
</reference>